<dbReference type="AlphaFoldDB" id="A0A919Q5Q4"/>
<organism evidence="1 2">
    <name type="scientific">Acrocarpospora phusangensis</name>
    <dbReference type="NCBI Taxonomy" id="1070424"/>
    <lineage>
        <taxon>Bacteria</taxon>
        <taxon>Bacillati</taxon>
        <taxon>Actinomycetota</taxon>
        <taxon>Actinomycetes</taxon>
        <taxon>Streptosporangiales</taxon>
        <taxon>Streptosporangiaceae</taxon>
        <taxon>Acrocarpospora</taxon>
    </lineage>
</organism>
<evidence type="ECO:0000313" key="2">
    <source>
        <dbReference type="Proteomes" id="UP000640052"/>
    </source>
</evidence>
<keyword evidence="2" id="KW-1185">Reference proteome</keyword>
<protein>
    <submittedName>
        <fullName evidence="1">Uncharacterized protein</fullName>
    </submittedName>
</protein>
<dbReference type="Proteomes" id="UP000640052">
    <property type="component" value="Unassembled WGS sequence"/>
</dbReference>
<dbReference type="EMBL" id="BOOA01000004">
    <property type="protein sequence ID" value="GIH22433.1"/>
    <property type="molecule type" value="Genomic_DNA"/>
</dbReference>
<evidence type="ECO:0000313" key="1">
    <source>
        <dbReference type="EMBL" id="GIH22433.1"/>
    </source>
</evidence>
<reference evidence="1" key="1">
    <citation type="submission" date="2021-01" db="EMBL/GenBank/DDBJ databases">
        <title>Whole genome shotgun sequence of Acrocarpospora phusangensis NBRC 108782.</title>
        <authorList>
            <person name="Komaki H."/>
            <person name="Tamura T."/>
        </authorList>
    </citation>
    <scope>NUCLEOTIDE SEQUENCE</scope>
    <source>
        <strain evidence="1">NBRC 108782</strain>
    </source>
</reference>
<accession>A0A919Q5Q4</accession>
<gene>
    <name evidence="1" type="ORF">Aph01nite_07430</name>
</gene>
<name>A0A919Q5Q4_9ACTN</name>
<sequence length="39" mass="4556">MRILNNIFTKSARHAEVSYLENLARQARQSRAKRPARTT</sequence>
<comment type="caution">
    <text evidence="1">The sequence shown here is derived from an EMBL/GenBank/DDBJ whole genome shotgun (WGS) entry which is preliminary data.</text>
</comment>
<proteinExistence type="predicted"/>